<dbReference type="EMBL" id="UYSU01052164">
    <property type="protein sequence ID" value="VDM06457.1"/>
    <property type="molecule type" value="Genomic_DNA"/>
</dbReference>
<comment type="similarity">
    <text evidence="2">Belongs to the TLS1 family.</text>
</comment>
<dbReference type="WBParaSite" id="SSLN_0002081501-mRNA-1">
    <property type="protein sequence ID" value="SSLN_0002081501-mRNA-1"/>
    <property type="gene ID" value="SSLN_0002081501"/>
</dbReference>
<name>A0A183TUC3_SCHSO</name>
<dbReference type="AlphaFoldDB" id="A0A183TUC3"/>
<evidence type="ECO:0000256" key="3">
    <source>
        <dbReference type="ARBA" id="ARBA00023242"/>
    </source>
</evidence>
<dbReference type="GO" id="GO:0000398">
    <property type="term" value="P:mRNA splicing, via spliceosome"/>
    <property type="evidence" value="ECO:0007669"/>
    <property type="project" value="TreeGrafter"/>
</dbReference>
<reference evidence="5 6" key="2">
    <citation type="submission" date="2018-11" db="EMBL/GenBank/DDBJ databases">
        <authorList>
            <consortium name="Pathogen Informatics"/>
        </authorList>
    </citation>
    <scope>NUCLEOTIDE SEQUENCE [LARGE SCALE GENOMIC DNA]</scope>
    <source>
        <strain evidence="5 6">NST_G2</strain>
    </source>
</reference>
<sequence length="141" mass="16049">MCASRPKKRAIRKTKFLRDSDSEEEVTKEKPEEPHKSKQENIPSTHELVETIKCWQNMRKRPPGVSAEALLTGRKVELSVAADDDPFKMKAGGLVDMKGAFRKPLGDEFEDEVRLSKTFAAETNKRDEDADMYVQFCCLIS</sequence>
<feature type="region of interest" description="Disordered" evidence="4">
    <location>
        <begin position="1"/>
        <end position="45"/>
    </location>
</feature>
<evidence type="ECO:0000256" key="4">
    <source>
        <dbReference type="SAM" id="MobiDB-lite"/>
    </source>
</evidence>
<feature type="compositionally biased region" description="Basic and acidic residues" evidence="4">
    <location>
        <begin position="16"/>
        <end position="39"/>
    </location>
</feature>
<dbReference type="PANTHER" id="PTHR13486">
    <property type="entry name" value="TELOMERE LENGTH AND SILENCING PROTEIN 1 TLS1 FAMILY MEMBER"/>
    <property type="match status" value="1"/>
</dbReference>
<dbReference type="InterPro" id="IPR010756">
    <property type="entry name" value="Tls1-like"/>
</dbReference>
<accession>A0A183TUC3</accession>
<dbReference type="STRING" id="70667.A0A183TUC3"/>
<proteinExistence type="inferred from homology"/>
<organism evidence="7">
    <name type="scientific">Schistocephalus solidus</name>
    <name type="common">Tapeworm</name>
    <dbReference type="NCBI Taxonomy" id="70667"/>
    <lineage>
        <taxon>Eukaryota</taxon>
        <taxon>Metazoa</taxon>
        <taxon>Spiralia</taxon>
        <taxon>Lophotrochozoa</taxon>
        <taxon>Platyhelminthes</taxon>
        <taxon>Cestoda</taxon>
        <taxon>Eucestoda</taxon>
        <taxon>Diphyllobothriidea</taxon>
        <taxon>Diphyllobothriidae</taxon>
        <taxon>Schistocephalus</taxon>
    </lineage>
</organism>
<dbReference type="GO" id="GO:0005681">
    <property type="term" value="C:spliceosomal complex"/>
    <property type="evidence" value="ECO:0007669"/>
    <property type="project" value="TreeGrafter"/>
</dbReference>
<reference evidence="7" key="1">
    <citation type="submission" date="2016-06" db="UniProtKB">
        <authorList>
            <consortium name="WormBaseParasite"/>
        </authorList>
    </citation>
    <scope>IDENTIFICATION</scope>
</reference>
<comment type="subcellular location">
    <subcellularLocation>
        <location evidence="1">Nucleus</location>
    </subcellularLocation>
</comment>
<evidence type="ECO:0000313" key="6">
    <source>
        <dbReference type="Proteomes" id="UP000275846"/>
    </source>
</evidence>
<dbReference type="Proteomes" id="UP000275846">
    <property type="component" value="Unassembled WGS sequence"/>
</dbReference>
<dbReference type="OrthoDB" id="5627at2759"/>
<evidence type="ECO:0000256" key="2">
    <source>
        <dbReference type="ARBA" id="ARBA00007643"/>
    </source>
</evidence>
<dbReference type="PANTHER" id="PTHR13486:SF2">
    <property type="entry name" value="SPLICING FACTOR C9ORF78"/>
    <property type="match status" value="1"/>
</dbReference>
<evidence type="ECO:0000313" key="5">
    <source>
        <dbReference type="EMBL" id="VDM06457.1"/>
    </source>
</evidence>
<evidence type="ECO:0000256" key="1">
    <source>
        <dbReference type="ARBA" id="ARBA00004123"/>
    </source>
</evidence>
<keyword evidence="3" id="KW-0539">Nucleus</keyword>
<protein>
    <submittedName>
        <fullName evidence="7">Nucleophosmin</fullName>
    </submittedName>
</protein>
<evidence type="ECO:0000313" key="7">
    <source>
        <dbReference type="WBParaSite" id="SSLN_0002081501-mRNA-1"/>
    </source>
</evidence>
<keyword evidence="6" id="KW-1185">Reference proteome</keyword>
<feature type="compositionally biased region" description="Basic residues" evidence="4">
    <location>
        <begin position="1"/>
        <end position="15"/>
    </location>
</feature>
<gene>
    <name evidence="5" type="ORF">SSLN_LOCUS20071</name>
</gene>